<gene>
    <name evidence="2" type="ORF">M404DRAFT_1001329</name>
</gene>
<protein>
    <recommendedName>
        <fullName evidence="4">Secreted protein</fullName>
    </recommendedName>
</protein>
<reference evidence="2 3" key="1">
    <citation type="submission" date="2014-04" db="EMBL/GenBank/DDBJ databases">
        <authorList>
            <consortium name="DOE Joint Genome Institute"/>
            <person name="Kuo A."/>
            <person name="Kohler A."/>
            <person name="Costa M.D."/>
            <person name="Nagy L.G."/>
            <person name="Floudas D."/>
            <person name="Copeland A."/>
            <person name="Barry K.W."/>
            <person name="Cichocki N."/>
            <person name="Veneault-Fourrey C."/>
            <person name="LaButti K."/>
            <person name="Lindquist E.A."/>
            <person name="Lipzen A."/>
            <person name="Lundell T."/>
            <person name="Morin E."/>
            <person name="Murat C."/>
            <person name="Sun H."/>
            <person name="Tunlid A."/>
            <person name="Henrissat B."/>
            <person name="Grigoriev I.V."/>
            <person name="Hibbett D.S."/>
            <person name="Martin F."/>
            <person name="Nordberg H.P."/>
            <person name="Cantor M.N."/>
            <person name="Hua S.X."/>
        </authorList>
    </citation>
    <scope>NUCLEOTIDE SEQUENCE [LARGE SCALE GENOMIC DNA]</scope>
    <source>
        <strain evidence="2 3">Marx 270</strain>
    </source>
</reference>
<dbReference type="HOGENOM" id="CLU_2886773_0_0_1"/>
<name>A0A0C3NRD5_PISTI</name>
<evidence type="ECO:0000256" key="1">
    <source>
        <dbReference type="SAM" id="SignalP"/>
    </source>
</evidence>
<feature type="chain" id="PRO_5002176467" description="Secreted protein" evidence="1">
    <location>
        <begin position="17"/>
        <end position="63"/>
    </location>
</feature>
<accession>A0A0C3NRD5</accession>
<dbReference type="AlphaFoldDB" id="A0A0C3NRD5"/>
<feature type="signal peptide" evidence="1">
    <location>
        <begin position="1"/>
        <end position="16"/>
    </location>
</feature>
<sequence>MTQIILSFVLSQATCSVPSSAIPEHGATEPILNPRSNDARTHNLYHGHGLSVKLSRTIWLHPI</sequence>
<evidence type="ECO:0000313" key="2">
    <source>
        <dbReference type="EMBL" id="KIO03415.1"/>
    </source>
</evidence>
<keyword evidence="3" id="KW-1185">Reference proteome</keyword>
<dbReference type="EMBL" id="KN831976">
    <property type="protein sequence ID" value="KIO03415.1"/>
    <property type="molecule type" value="Genomic_DNA"/>
</dbReference>
<organism evidence="2 3">
    <name type="scientific">Pisolithus tinctorius Marx 270</name>
    <dbReference type="NCBI Taxonomy" id="870435"/>
    <lineage>
        <taxon>Eukaryota</taxon>
        <taxon>Fungi</taxon>
        <taxon>Dikarya</taxon>
        <taxon>Basidiomycota</taxon>
        <taxon>Agaricomycotina</taxon>
        <taxon>Agaricomycetes</taxon>
        <taxon>Agaricomycetidae</taxon>
        <taxon>Boletales</taxon>
        <taxon>Sclerodermatineae</taxon>
        <taxon>Pisolithaceae</taxon>
        <taxon>Pisolithus</taxon>
    </lineage>
</organism>
<dbReference type="InParanoid" id="A0A0C3NRD5"/>
<evidence type="ECO:0000313" key="3">
    <source>
        <dbReference type="Proteomes" id="UP000054217"/>
    </source>
</evidence>
<reference evidence="3" key="2">
    <citation type="submission" date="2015-01" db="EMBL/GenBank/DDBJ databases">
        <title>Evolutionary Origins and Diversification of the Mycorrhizal Mutualists.</title>
        <authorList>
            <consortium name="DOE Joint Genome Institute"/>
            <consortium name="Mycorrhizal Genomics Consortium"/>
            <person name="Kohler A."/>
            <person name="Kuo A."/>
            <person name="Nagy L.G."/>
            <person name="Floudas D."/>
            <person name="Copeland A."/>
            <person name="Barry K.W."/>
            <person name="Cichocki N."/>
            <person name="Veneault-Fourrey C."/>
            <person name="LaButti K."/>
            <person name="Lindquist E.A."/>
            <person name="Lipzen A."/>
            <person name="Lundell T."/>
            <person name="Morin E."/>
            <person name="Murat C."/>
            <person name="Riley R."/>
            <person name="Ohm R."/>
            <person name="Sun H."/>
            <person name="Tunlid A."/>
            <person name="Henrissat B."/>
            <person name="Grigoriev I.V."/>
            <person name="Hibbett D.S."/>
            <person name="Martin F."/>
        </authorList>
    </citation>
    <scope>NUCLEOTIDE SEQUENCE [LARGE SCALE GENOMIC DNA]</scope>
    <source>
        <strain evidence="3">Marx 270</strain>
    </source>
</reference>
<keyword evidence="1" id="KW-0732">Signal</keyword>
<proteinExistence type="predicted"/>
<dbReference type="Proteomes" id="UP000054217">
    <property type="component" value="Unassembled WGS sequence"/>
</dbReference>
<evidence type="ECO:0008006" key="4">
    <source>
        <dbReference type="Google" id="ProtNLM"/>
    </source>
</evidence>